<sequence>MITAEQINAAYDRVNRAIYNLADATALEAHQRGVLEGEKADLLARGLIDGKNAETREGQLRERLASEYKVLAEVQAQVALARTNLTACQSEIDRCKTLLKLLEVTVPEVGISDEPPFMYGAKP</sequence>
<accession>A0ABQ2FFT1</accession>
<gene>
    <name evidence="1" type="ORF">GCM10010844_07590</name>
</gene>
<organism evidence="1 2">
    <name type="scientific">Deinococcus radiotolerans</name>
    <dbReference type="NCBI Taxonomy" id="1309407"/>
    <lineage>
        <taxon>Bacteria</taxon>
        <taxon>Thermotogati</taxon>
        <taxon>Deinococcota</taxon>
        <taxon>Deinococci</taxon>
        <taxon>Deinococcales</taxon>
        <taxon>Deinococcaceae</taxon>
        <taxon>Deinococcus</taxon>
    </lineage>
</organism>
<dbReference type="EMBL" id="BMPE01000001">
    <property type="protein sequence ID" value="GGK91570.1"/>
    <property type="molecule type" value="Genomic_DNA"/>
</dbReference>
<keyword evidence="2" id="KW-1185">Reference proteome</keyword>
<evidence type="ECO:0008006" key="3">
    <source>
        <dbReference type="Google" id="ProtNLM"/>
    </source>
</evidence>
<protein>
    <recommendedName>
        <fullName evidence="3">YlbF family regulator</fullName>
    </recommendedName>
</protein>
<name>A0ABQ2FFT1_9DEIO</name>
<evidence type="ECO:0000313" key="2">
    <source>
        <dbReference type="Proteomes" id="UP000604341"/>
    </source>
</evidence>
<reference evidence="2" key="1">
    <citation type="journal article" date="2019" name="Int. J. Syst. Evol. Microbiol.">
        <title>The Global Catalogue of Microorganisms (GCM) 10K type strain sequencing project: providing services to taxonomists for standard genome sequencing and annotation.</title>
        <authorList>
            <consortium name="The Broad Institute Genomics Platform"/>
            <consortium name="The Broad Institute Genome Sequencing Center for Infectious Disease"/>
            <person name="Wu L."/>
            <person name="Ma J."/>
        </authorList>
    </citation>
    <scope>NUCLEOTIDE SEQUENCE [LARGE SCALE GENOMIC DNA]</scope>
    <source>
        <strain evidence="2">JCM 19173</strain>
    </source>
</reference>
<dbReference type="RefSeq" id="WP_189067600.1">
    <property type="nucleotide sequence ID" value="NZ_BMPE01000001.1"/>
</dbReference>
<comment type="caution">
    <text evidence="1">The sequence shown here is derived from an EMBL/GenBank/DDBJ whole genome shotgun (WGS) entry which is preliminary data.</text>
</comment>
<dbReference type="Proteomes" id="UP000604341">
    <property type="component" value="Unassembled WGS sequence"/>
</dbReference>
<evidence type="ECO:0000313" key="1">
    <source>
        <dbReference type="EMBL" id="GGK91570.1"/>
    </source>
</evidence>
<proteinExistence type="predicted"/>